<dbReference type="Pfam" id="PF13561">
    <property type="entry name" value="adh_short_C2"/>
    <property type="match status" value="1"/>
</dbReference>
<dbReference type="AlphaFoldDB" id="A0A6I3KEJ6"/>
<dbReference type="InterPro" id="IPR002347">
    <property type="entry name" value="SDR_fam"/>
</dbReference>
<comment type="similarity">
    <text evidence="1">Belongs to the short-chain dehydrogenases/reductases (SDR) family.</text>
</comment>
<keyword evidence="4" id="KW-1185">Reference proteome</keyword>
<name>A0A6I3KEJ6_9HYPH</name>
<dbReference type="CDD" id="cd05233">
    <property type="entry name" value="SDR_c"/>
    <property type="match status" value="1"/>
</dbReference>
<accession>A0A6I3KEJ6</accession>
<sequence>MGRDSSASYYGELAGVRALITGLSPTSGVDVARKFADHRGRLVLHATAPSVELDAVTTMLAETASEVKLFTDACGDSDASIRFAKAAAQAFGGLDVVVNLIPITAADMRGRASIEHIEELVSEKLMLPVHVTRIVANRMRLTLSEGLVLNVMTMPAPRTAAEGALAGIVRSALAAVTRGEAERWAPQGIRVNAVGPSSTVAGAGAALTSEPDIAALALYLASRPGRTLTGQVFDAAGVARRGC</sequence>
<evidence type="ECO:0000313" key="4">
    <source>
        <dbReference type="Proteomes" id="UP000440694"/>
    </source>
</evidence>
<reference evidence="3 4" key="1">
    <citation type="submission" date="2019-11" db="EMBL/GenBank/DDBJ databases">
        <title>Identification of a novel strain.</title>
        <authorList>
            <person name="Xu Q."/>
            <person name="Wang G."/>
        </authorList>
    </citation>
    <scope>NUCLEOTIDE SEQUENCE [LARGE SCALE GENOMIC DNA]</scope>
    <source>
        <strain evidence="4">xq</strain>
    </source>
</reference>
<evidence type="ECO:0000313" key="3">
    <source>
        <dbReference type="EMBL" id="MTD93945.1"/>
    </source>
</evidence>
<organism evidence="3 4">
    <name type="scientific">Hyphomicrobium album</name>
    <dbReference type="NCBI Taxonomy" id="2665159"/>
    <lineage>
        <taxon>Bacteria</taxon>
        <taxon>Pseudomonadati</taxon>
        <taxon>Pseudomonadota</taxon>
        <taxon>Alphaproteobacteria</taxon>
        <taxon>Hyphomicrobiales</taxon>
        <taxon>Hyphomicrobiaceae</taxon>
        <taxon>Hyphomicrobium</taxon>
    </lineage>
</organism>
<dbReference type="PANTHER" id="PTHR43639:SF1">
    <property type="entry name" value="SHORT-CHAIN DEHYDROGENASE_REDUCTASE FAMILY PROTEIN"/>
    <property type="match status" value="1"/>
</dbReference>
<evidence type="ECO:0000256" key="2">
    <source>
        <dbReference type="ARBA" id="ARBA00023002"/>
    </source>
</evidence>
<dbReference type="PANTHER" id="PTHR43639">
    <property type="entry name" value="OXIDOREDUCTASE, SHORT-CHAIN DEHYDROGENASE/REDUCTASE FAMILY (AFU_ORTHOLOGUE AFUA_5G02870)"/>
    <property type="match status" value="1"/>
</dbReference>
<dbReference type="Gene3D" id="3.40.50.720">
    <property type="entry name" value="NAD(P)-binding Rossmann-like Domain"/>
    <property type="match status" value="1"/>
</dbReference>
<keyword evidence="2" id="KW-0560">Oxidoreductase</keyword>
<protein>
    <submittedName>
        <fullName evidence="3">SDR family oxidoreductase</fullName>
    </submittedName>
</protein>
<gene>
    <name evidence="3" type="ORF">GIW81_06300</name>
</gene>
<dbReference type="InterPro" id="IPR036291">
    <property type="entry name" value="NAD(P)-bd_dom_sf"/>
</dbReference>
<dbReference type="GO" id="GO:0016491">
    <property type="term" value="F:oxidoreductase activity"/>
    <property type="evidence" value="ECO:0007669"/>
    <property type="project" value="UniProtKB-KW"/>
</dbReference>
<evidence type="ECO:0000256" key="1">
    <source>
        <dbReference type="ARBA" id="ARBA00006484"/>
    </source>
</evidence>
<dbReference type="Proteomes" id="UP000440694">
    <property type="component" value="Unassembled WGS sequence"/>
</dbReference>
<proteinExistence type="inferred from homology"/>
<comment type="caution">
    <text evidence="3">The sequence shown here is derived from an EMBL/GenBank/DDBJ whole genome shotgun (WGS) entry which is preliminary data.</text>
</comment>
<dbReference type="SUPFAM" id="SSF51735">
    <property type="entry name" value="NAD(P)-binding Rossmann-fold domains"/>
    <property type="match status" value="1"/>
</dbReference>
<dbReference type="PRINTS" id="PR00081">
    <property type="entry name" value="GDHRDH"/>
</dbReference>
<dbReference type="EMBL" id="WMBQ01000001">
    <property type="protein sequence ID" value="MTD93945.1"/>
    <property type="molecule type" value="Genomic_DNA"/>
</dbReference>